<dbReference type="InterPro" id="IPR001841">
    <property type="entry name" value="Znf_RING"/>
</dbReference>
<keyword evidence="3" id="KW-0812">Transmembrane</keyword>
<keyword evidence="1" id="KW-0862">Zinc</keyword>
<dbReference type="GO" id="GO:0016567">
    <property type="term" value="P:protein ubiquitination"/>
    <property type="evidence" value="ECO:0007669"/>
    <property type="project" value="InterPro"/>
</dbReference>
<dbReference type="InterPro" id="IPR013083">
    <property type="entry name" value="Znf_RING/FYVE/PHD"/>
</dbReference>
<dbReference type="PANTHER" id="PTHR46592">
    <property type="entry name" value="RING-H2 FINGER PROTEIN ATL67"/>
    <property type="match status" value="1"/>
</dbReference>
<dbReference type="SUPFAM" id="SSF57850">
    <property type="entry name" value="RING/U-box"/>
    <property type="match status" value="1"/>
</dbReference>
<dbReference type="Pfam" id="PF13639">
    <property type="entry name" value="zf-RING_2"/>
    <property type="match status" value="1"/>
</dbReference>
<reference evidence="5" key="1">
    <citation type="submission" date="2021-01" db="UniProtKB">
        <authorList>
            <consortium name="EnsemblPlants"/>
        </authorList>
    </citation>
    <scope>IDENTIFICATION</scope>
</reference>
<dbReference type="EnsemblPlants" id="Kaladp0060s0247.1.v1.1">
    <property type="protein sequence ID" value="Kaladp0060s0247.1.v1.1.CDS.1"/>
    <property type="gene ID" value="Kaladp0060s0247.v1.1"/>
</dbReference>
<dbReference type="InterPro" id="IPR044289">
    <property type="entry name" value="ATL67-70"/>
</dbReference>
<evidence type="ECO:0000256" key="2">
    <source>
        <dbReference type="SAM" id="MobiDB-lite"/>
    </source>
</evidence>
<evidence type="ECO:0000256" key="1">
    <source>
        <dbReference type="PROSITE-ProRule" id="PRU00175"/>
    </source>
</evidence>
<dbReference type="AlphaFoldDB" id="A0A7N0UBQ0"/>
<dbReference type="Gramene" id="Kaladp0060s0247.1.v1.1">
    <property type="protein sequence ID" value="Kaladp0060s0247.1.v1.1.CDS.1"/>
    <property type="gene ID" value="Kaladp0060s0247.v1.1"/>
</dbReference>
<evidence type="ECO:0000256" key="3">
    <source>
        <dbReference type="SAM" id="Phobius"/>
    </source>
</evidence>
<keyword evidence="1" id="KW-0863">Zinc-finger</keyword>
<dbReference type="OMA" id="ICLTEYQ"/>
<evidence type="ECO:0000313" key="5">
    <source>
        <dbReference type="EnsemblPlants" id="Kaladp0060s0247.1.v1.1.CDS.1"/>
    </source>
</evidence>
<evidence type="ECO:0000313" key="6">
    <source>
        <dbReference type="Proteomes" id="UP000594263"/>
    </source>
</evidence>
<keyword evidence="3" id="KW-1133">Transmembrane helix</keyword>
<organism evidence="5 6">
    <name type="scientific">Kalanchoe fedtschenkoi</name>
    <name type="common">Lavender scallops</name>
    <name type="synonym">South American air plant</name>
    <dbReference type="NCBI Taxonomy" id="63787"/>
    <lineage>
        <taxon>Eukaryota</taxon>
        <taxon>Viridiplantae</taxon>
        <taxon>Streptophyta</taxon>
        <taxon>Embryophyta</taxon>
        <taxon>Tracheophyta</taxon>
        <taxon>Spermatophyta</taxon>
        <taxon>Magnoliopsida</taxon>
        <taxon>eudicotyledons</taxon>
        <taxon>Gunneridae</taxon>
        <taxon>Pentapetalae</taxon>
        <taxon>Saxifragales</taxon>
        <taxon>Crassulaceae</taxon>
        <taxon>Kalanchoe</taxon>
    </lineage>
</organism>
<dbReference type="GO" id="GO:0016740">
    <property type="term" value="F:transferase activity"/>
    <property type="evidence" value="ECO:0007669"/>
    <property type="project" value="InterPro"/>
</dbReference>
<dbReference type="Proteomes" id="UP000594263">
    <property type="component" value="Unplaced"/>
</dbReference>
<keyword evidence="1" id="KW-0479">Metal-binding</keyword>
<dbReference type="PANTHER" id="PTHR46592:SF14">
    <property type="entry name" value="RING-TYPE DOMAIN-CONTAINING PROTEIN"/>
    <property type="match status" value="1"/>
</dbReference>
<dbReference type="Gene3D" id="3.30.40.10">
    <property type="entry name" value="Zinc/RING finger domain, C3HC4 (zinc finger)"/>
    <property type="match status" value="1"/>
</dbReference>
<feature type="transmembrane region" description="Helical" evidence="3">
    <location>
        <begin position="20"/>
        <end position="45"/>
    </location>
</feature>
<dbReference type="SMART" id="SM00184">
    <property type="entry name" value="RING"/>
    <property type="match status" value="1"/>
</dbReference>
<proteinExistence type="predicted"/>
<feature type="region of interest" description="Disordered" evidence="2">
    <location>
        <begin position="154"/>
        <end position="174"/>
    </location>
</feature>
<evidence type="ECO:0000259" key="4">
    <source>
        <dbReference type="PROSITE" id="PS50089"/>
    </source>
</evidence>
<keyword evidence="3" id="KW-0472">Membrane</keyword>
<dbReference type="GO" id="GO:0008270">
    <property type="term" value="F:zinc ion binding"/>
    <property type="evidence" value="ECO:0007669"/>
    <property type="project" value="UniProtKB-KW"/>
</dbReference>
<accession>A0A7N0UBQ0</accession>
<feature type="domain" description="RING-type" evidence="4">
    <location>
        <begin position="109"/>
        <end position="151"/>
    </location>
</feature>
<protein>
    <recommendedName>
        <fullName evidence="4">RING-type domain-containing protein</fullName>
    </recommendedName>
</protein>
<sequence length="174" mass="18797">MSTLPSPSASTLESTTRVSLGYGIAIAVSILVLISTIMLASYACARVKSSEDETRRHRGRSRRRDGLSAAEEPVVVVVVGLDGPVVESYPKMILGRSKRLPKPNQDGVCCICLCEYEQNDTVRCVPECNHCFHAECVDGWLRINGTCPTCRNSPVPSAAPTPLSESAPLAMHPR</sequence>
<keyword evidence="6" id="KW-1185">Reference proteome</keyword>
<name>A0A7N0UBQ0_KALFE</name>
<dbReference type="CDD" id="cd16461">
    <property type="entry name" value="RING-H2_EL5-like"/>
    <property type="match status" value="1"/>
</dbReference>
<dbReference type="PROSITE" id="PS50089">
    <property type="entry name" value="ZF_RING_2"/>
    <property type="match status" value="1"/>
</dbReference>